<evidence type="ECO:0000256" key="2">
    <source>
        <dbReference type="ARBA" id="ARBA00022730"/>
    </source>
</evidence>
<evidence type="ECO:0000256" key="1">
    <source>
        <dbReference type="ARBA" id="ARBA00007116"/>
    </source>
</evidence>
<evidence type="ECO:0000256" key="3">
    <source>
        <dbReference type="ARBA" id="ARBA00022884"/>
    </source>
</evidence>
<gene>
    <name evidence="8" type="ORF">CCMP2556_LOCUS34216</name>
</gene>
<accession>A0ABP0P1P1</accession>
<evidence type="ECO:0000256" key="7">
    <source>
        <dbReference type="SAM" id="MobiDB-lite"/>
    </source>
</evidence>
<comment type="similarity">
    <text evidence="1">Belongs to the universal ribosomal protein uL18 family.</text>
</comment>
<evidence type="ECO:0000256" key="5">
    <source>
        <dbReference type="ARBA" id="ARBA00023274"/>
    </source>
</evidence>
<dbReference type="Proteomes" id="UP001642484">
    <property type="component" value="Unassembled WGS sequence"/>
</dbReference>
<protein>
    <recommendedName>
        <fullName evidence="6">Large ribosomal subunit protein uL18c</fullName>
    </recommendedName>
</protein>
<dbReference type="InterPro" id="IPR057268">
    <property type="entry name" value="Ribosomal_L18"/>
</dbReference>
<comment type="caution">
    <text evidence="8">The sequence shown here is derived from an EMBL/GenBank/DDBJ whole genome shotgun (WGS) entry which is preliminary data.</text>
</comment>
<dbReference type="PANTHER" id="PTHR12899:SF3">
    <property type="entry name" value="LARGE RIBOSOMAL SUBUNIT PROTEIN UL18M"/>
    <property type="match status" value="1"/>
</dbReference>
<evidence type="ECO:0000313" key="8">
    <source>
        <dbReference type="EMBL" id="CAK9069563.1"/>
    </source>
</evidence>
<keyword evidence="9" id="KW-1185">Reference proteome</keyword>
<evidence type="ECO:0000256" key="4">
    <source>
        <dbReference type="ARBA" id="ARBA00022980"/>
    </source>
</evidence>
<sequence length="793" mass="87521">MAERLVLSTAGDRLQLTIQQATALTRRMLGSPFVLSDAKSSAFGGFQGGQGFADRNLKRKRNRLSEIDRVLTSKTSEDHSDVETHETGMLNLRSKRSRIPAVQNLSKQLESIGEIHKEVKSQLEPMQQEYLRRLEEVRFLEAQCRRLDVHCRRLEELTVAAVRTPRERREGTGTPRPVEEPEEPNGKAAPPLPPLPQQLGDEAVDGLEGSATAVPRNALGATSDEDLLVVATAALADHTRVLFLDVDGVLNTQSSREEDANHLPAPDILQNLKFLVDSTQCKIILSSTWRLSDYKRHQLDHVFLQYGLAINGATPDLEKTCKGDRVDEILLWLEMHAAKSEPVQAWVAVDDMDLLRQNPRLEVENFVHTSDERGLDVPKMEEALRKLLAPNDPNATDAWISGRFIPVASRSAAQTVAVVYDTQGLPQRSASWTMLPTRTAAPKQGSLQNLRHEAAQAADAPVLFSPSQEMLRRVYSAPQLQVSTERMFQSRVEGHVSSRHYGGARAEDPEAIRPPGFGWAGPDARQGLPTGAAFVTRFEATRGRVRPGRGSNGDLCDWRTETELNAFVLPTARTPGAPPLVKQAFQSPAAGPSFSTSGRTSSWAFFGLCAACGVQILSRVTCEANSGSLSRKPGRRNDWNHPRLGYRIHGGPGWNGSPHTYTDPIRWVHRFRRRIHIRRKVEGTSARPRLAVFRSKTHMHALVVDDTIGTGVVMAHVTSKQAAAAEKIRSKQGCGKGEEKTWSIEAAEVIGEEVAKQCLDKGITMVVFDRGGFRYEGRVKALAEAARTGGLQF</sequence>
<dbReference type="PANTHER" id="PTHR12899">
    <property type="entry name" value="39S RIBOSOMAL PROTEIN L18, MITOCHONDRIAL"/>
    <property type="match status" value="1"/>
</dbReference>
<name>A0ABP0P1P1_9DINO</name>
<reference evidence="8 9" key="1">
    <citation type="submission" date="2024-02" db="EMBL/GenBank/DDBJ databases">
        <authorList>
            <person name="Chen Y."/>
            <person name="Shah S."/>
            <person name="Dougan E. K."/>
            <person name="Thang M."/>
            <person name="Chan C."/>
        </authorList>
    </citation>
    <scope>NUCLEOTIDE SEQUENCE [LARGE SCALE GENOMIC DNA]</scope>
</reference>
<keyword evidence="5" id="KW-0687">Ribonucleoprotein</keyword>
<dbReference type="Pfam" id="PF18143">
    <property type="entry name" value="HAD_SAK_2"/>
    <property type="match status" value="1"/>
</dbReference>
<dbReference type="InterPro" id="IPR004389">
    <property type="entry name" value="Ribosomal_uL18_bac-type"/>
</dbReference>
<dbReference type="SUPFAM" id="SSF53137">
    <property type="entry name" value="Translational machinery components"/>
    <property type="match status" value="1"/>
</dbReference>
<organism evidence="8 9">
    <name type="scientific">Durusdinium trenchii</name>
    <dbReference type="NCBI Taxonomy" id="1381693"/>
    <lineage>
        <taxon>Eukaryota</taxon>
        <taxon>Sar</taxon>
        <taxon>Alveolata</taxon>
        <taxon>Dinophyceae</taxon>
        <taxon>Suessiales</taxon>
        <taxon>Symbiodiniaceae</taxon>
        <taxon>Durusdinium</taxon>
    </lineage>
</organism>
<keyword evidence="4" id="KW-0689">Ribosomal protein</keyword>
<feature type="region of interest" description="Disordered" evidence="7">
    <location>
        <begin position="164"/>
        <end position="202"/>
    </location>
</feature>
<dbReference type="InterPro" id="IPR005484">
    <property type="entry name" value="Ribosomal_uL18_bac/plant/anim"/>
</dbReference>
<keyword evidence="2" id="KW-0699">rRNA-binding</keyword>
<proteinExistence type="inferred from homology"/>
<dbReference type="Gene3D" id="3.30.420.100">
    <property type="match status" value="1"/>
</dbReference>
<dbReference type="EMBL" id="CAXAMN010022461">
    <property type="protein sequence ID" value="CAK9069563.1"/>
    <property type="molecule type" value="Genomic_DNA"/>
</dbReference>
<keyword evidence="3" id="KW-0694">RNA-binding</keyword>
<dbReference type="CDD" id="cd00432">
    <property type="entry name" value="Ribosomal_L18_L5e"/>
    <property type="match status" value="1"/>
</dbReference>
<dbReference type="Pfam" id="PF00861">
    <property type="entry name" value="Ribosomal_L18p"/>
    <property type="match status" value="1"/>
</dbReference>
<evidence type="ECO:0000313" key="9">
    <source>
        <dbReference type="Proteomes" id="UP001642484"/>
    </source>
</evidence>
<dbReference type="HAMAP" id="MF_01337_B">
    <property type="entry name" value="Ribosomal_uL18_B"/>
    <property type="match status" value="1"/>
</dbReference>
<evidence type="ECO:0000256" key="6">
    <source>
        <dbReference type="ARBA" id="ARBA00035303"/>
    </source>
</evidence>